<reference evidence="1 2" key="1">
    <citation type="submission" date="2024-06" db="EMBL/GenBank/DDBJ databases">
        <title>The Natural Products Discovery Center: Release of the First 8490 Sequenced Strains for Exploring Actinobacteria Biosynthetic Diversity.</title>
        <authorList>
            <person name="Kalkreuter E."/>
            <person name="Kautsar S.A."/>
            <person name="Yang D."/>
            <person name="Bader C.D."/>
            <person name="Teijaro C.N."/>
            <person name="Fluegel L."/>
            <person name="Davis C.M."/>
            <person name="Simpson J.R."/>
            <person name="Lauterbach L."/>
            <person name="Steele A.D."/>
            <person name="Gui C."/>
            <person name="Meng S."/>
            <person name="Li G."/>
            <person name="Viehrig K."/>
            <person name="Ye F."/>
            <person name="Su P."/>
            <person name="Kiefer A.F."/>
            <person name="Nichols A."/>
            <person name="Cepeda A.J."/>
            <person name="Yan W."/>
            <person name="Fan B."/>
            <person name="Jiang Y."/>
            <person name="Adhikari A."/>
            <person name="Zheng C.-J."/>
            <person name="Schuster L."/>
            <person name="Cowan T.M."/>
            <person name="Smanski M.J."/>
            <person name="Chevrette M.G."/>
            <person name="De Carvalho L.P.S."/>
            <person name="Shen B."/>
        </authorList>
    </citation>
    <scope>NUCLEOTIDE SEQUENCE [LARGE SCALE GENOMIC DNA]</scope>
    <source>
        <strain evidence="1 2">NPDC048117</strain>
    </source>
</reference>
<protein>
    <submittedName>
        <fullName evidence="1">Uncharacterized protein</fullName>
    </submittedName>
</protein>
<evidence type="ECO:0000313" key="2">
    <source>
        <dbReference type="Proteomes" id="UP001551584"/>
    </source>
</evidence>
<name>A0ABV3ERJ3_9ACTN</name>
<dbReference type="EMBL" id="JBEZNA010000034">
    <property type="protein sequence ID" value="MEU9578835.1"/>
    <property type="molecule type" value="Genomic_DNA"/>
</dbReference>
<organism evidence="1 2">
    <name type="scientific">Streptomyces chilikensis</name>
    <dbReference type="NCBI Taxonomy" id="1194079"/>
    <lineage>
        <taxon>Bacteria</taxon>
        <taxon>Bacillati</taxon>
        <taxon>Actinomycetota</taxon>
        <taxon>Actinomycetes</taxon>
        <taxon>Kitasatosporales</taxon>
        <taxon>Streptomycetaceae</taxon>
        <taxon>Streptomyces</taxon>
    </lineage>
</organism>
<dbReference type="RefSeq" id="WP_359273262.1">
    <property type="nucleotide sequence ID" value="NZ_JBEZNA010000034.1"/>
</dbReference>
<keyword evidence="2" id="KW-1185">Reference proteome</keyword>
<evidence type="ECO:0000313" key="1">
    <source>
        <dbReference type="EMBL" id="MEU9578835.1"/>
    </source>
</evidence>
<comment type="caution">
    <text evidence="1">The sequence shown here is derived from an EMBL/GenBank/DDBJ whole genome shotgun (WGS) entry which is preliminary data.</text>
</comment>
<gene>
    <name evidence="1" type="ORF">AB0D95_16490</name>
</gene>
<proteinExistence type="predicted"/>
<dbReference type="Proteomes" id="UP001551584">
    <property type="component" value="Unassembled WGS sequence"/>
</dbReference>
<sequence length="142" mass="16162">MTDRTNERRIEYPDCNAGSGDGDVRIIVPWKDDSGEYTVEEIWHLEDCPEYTLQQILSEDGVRRARERHEWEKEQFPRTLERFRAAVAEAGENGQAPFARALAELVEMQAEDTERGVSLGAFVEVLERHFPGPDGPARPPHG</sequence>
<accession>A0ABV3ERJ3</accession>